<reference evidence="2" key="1">
    <citation type="submission" date="2016-10" db="EMBL/GenBank/DDBJ databases">
        <authorList>
            <person name="de Groot N.N."/>
        </authorList>
    </citation>
    <scope>NUCLEOTIDE SEQUENCE</scope>
</reference>
<dbReference type="EMBL" id="FPHQ01000282">
    <property type="protein sequence ID" value="SFV78059.1"/>
    <property type="molecule type" value="Genomic_DNA"/>
</dbReference>
<name>A0A1W1DBS6_9ZZZZ</name>
<dbReference type="GO" id="GO:0015628">
    <property type="term" value="P:protein secretion by the type II secretion system"/>
    <property type="evidence" value="ECO:0007669"/>
    <property type="project" value="InterPro"/>
</dbReference>
<dbReference type="GO" id="GO:0015627">
    <property type="term" value="C:type II protein secretion system complex"/>
    <property type="evidence" value="ECO:0007669"/>
    <property type="project" value="InterPro"/>
</dbReference>
<dbReference type="AlphaFoldDB" id="A0A1W1DBS6"/>
<dbReference type="InterPro" id="IPR010055">
    <property type="entry name" value="T2SS_protein-GspJ"/>
</dbReference>
<organism evidence="2">
    <name type="scientific">hydrothermal vent metagenome</name>
    <dbReference type="NCBI Taxonomy" id="652676"/>
    <lineage>
        <taxon>unclassified sequences</taxon>
        <taxon>metagenomes</taxon>
        <taxon>ecological metagenomes</taxon>
    </lineage>
</organism>
<proteinExistence type="predicted"/>
<evidence type="ECO:0000313" key="2">
    <source>
        <dbReference type="EMBL" id="SFV78059.1"/>
    </source>
</evidence>
<feature type="coiled-coil region" evidence="1">
    <location>
        <begin position="29"/>
        <end position="56"/>
    </location>
</feature>
<accession>A0A1W1DBS6</accession>
<evidence type="ECO:0000256" key="1">
    <source>
        <dbReference type="SAM" id="Coils"/>
    </source>
</evidence>
<dbReference type="SUPFAM" id="SSF54523">
    <property type="entry name" value="Pili subunits"/>
    <property type="match status" value="1"/>
</dbReference>
<dbReference type="Pfam" id="PF11612">
    <property type="entry name" value="T2SSJ"/>
    <property type="match status" value="1"/>
</dbReference>
<keyword evidence="1" id="KW-0175">Coiled coil</keyword>
<dbReference type="InterPro" id="IPR045584">
    <property type="entry name" value="Pilin-like"/>
</dbReference>
<protein>
    <submittedName>
        <fullName evidence="2">Uncharacterized protein</fullName>
    </submittedName>
</protein>
<sequence length="156" mass="17662">MLIAVAIFAFISVITYSFLNASLKTTSGVNAHSERIVQLQKTLHFLQRDVSQLNQHDLSFNQQLLSLKTLQNEHLLNVRYKINNNQLVRVDFTDLNSPVSLGLLKDVSSFKVQVLGGDNRWQDQFTSELGSFIRALKVKLTHTIWGVVEVIIIINA</sequence>
<gene>
    <name evidence="2" type="ORF">MNB_SUP05-10-582</name>
</gene>